<proteinExistence type="predicted"/>
<organism evidence="1 2">
    <name type="scientific">Lepraria finkii</name>
    <dbReference type="NCBI Taxonomy" id="1340010"/>
    <lineage>
        <taxon>Eukaryota</taxon>
        <taxon>Fungi</taxon>
        <taxon>Dikarya</taxon>
        <taxon>Ascomycota</taxon>
        <taxon>Pezizomycotina</taxon>
        <taxon>Lecanoromycetes</taxon>
        <taxon>OSLEUM clade</taxon>
        <taxon>Lecanoromycetidae</taxon>
        <taxon>Lecanorales</taxon>
        <taxon>Lecanorineae</taxon>
        <taxon>Stereocaulaceae</taxon>
        <taxon>Lepraria</taxon>
    </lineage>
</organism>
<evidence type="ECO:0000313" key="2">
    <source>
        <dbReference type="Proteomes" id="UP001590951"/>
    </source>
</evidence>
<gene>
    <name evidence="1" type="ORF">ABVK25_001115</name>
</gene>
<dbReference type="EMBL" id="JBHFEH010000002">
    <property type="protein sequence ID" value="KAL2058387.1"/>
    <property type="molecule type" value="Genomic_DNA"/>
</dbReference>
<keyword evidence="2" id="KW-1185">Reference proteome</keyword>
<sequence>MCYIDEQICAGCGHTQNQAVRTPYSSTGWSIPVACSGKNVVRTSQYHGMEWCIYCYHKRLTDIEKRFVNKPEQKKKELEKLRLEWEGYQMKL</sequence>
<evidence type="ECO:0000313" key="1">
    <source>
        <dbReference type="EMBL" id="KAL2058387.1"/>
    </source>
</evidence>
<protein>
    <submittedName>
        <fullName evidence="1">Uncharacterized protein</fullName>
    </submittedName>
</protein>
<comment type="caution">
    <text evidence="1">The sequence shown here is derived from an EMBL/GenBank/DDBJ whole genome shotgun (WGS) entry which is preliminary data.</text>
</comment>
<accession>A0ABR4BKQ3</accession>
<dbReference type="Proteomes" id="UP001590951">
    <property type="component" value="Unassembled WGS sequence"/>
</dbReference>
<name>A0ABR4BKQ3_9LECA</name>
<reference evidence="1 2" key="1">
    <citation type="submission" date="2024-09" db="EMBL/GenBank/DDBJ databases">
        <title>Rethinking Asexuality: The Enigmatic Case of Functional Sexual Genes in Lepraria (Stereocaulaceae).</title>
        <authorList>
            <person name="Doellman M."/>
            <person name="Sun Y."/>
            <person name="Barcenas-Pena A."/>
            <person name="Lumbsch H.T."/>
            <person name="Grewe F."/>
        </authorList>
    </citation>
    <scope>NUCLEOTIDE SEQUENCE [LARGE SCALE GENOMIC DNA]</scope>
    <source>
        <strain evidence="1 2">Grewe 0041</strain>
    </source>
</reference>